<evidence type="ECO:0000256" key="1">
    <source>
        <dbReference type="SAM" id="MobiDB-lite"/>
    </source>
</evidence>
<dbReference type="Proteomes" id="UP001272987">
    <property type="component" value="Unassembled WGS sequence"/>
</dbReference>
<name>A0AAP6BM54_9ACTN</name>
<feature type="domain" description="NAD(P)-binding" evidence="2">
    <location>
        <begin position="11"/>
        <end position="192"/>
    </location>
</feature>
<dbReference type="GeneID" id="69810316"/>
<organism evidence="3 6">
    <name type="scientific">Streptomyces acidiscabies</name>
    <dbReference type="NCBI Taxonomy" id="42234"/>
    <lineage>
        <taxon>Bacteria</taxon>
        <taxon>Bacillati</taxon>
        <taxon>Actinomycetota</taxon>
        <taxon>Actinomycetes</taxon>
        <taxon>Kitasatosporales</taxon>
        <taxon>Streptomycetaceae</taxon>
        <taxon>Streptomyces</taxon>
    </lineage>
</organism>
<reference evidence="3 5" key="1">
    <citation type="journal article" date="2023" name="Microb. Genom.">
        <title>Mesoterricola silvestris gen. nov., sp. nov., Mesoterricola sediminis sp. nov., Geothrix oryzae sp. nov., Geothrix edaphica sp. nov., Geothrix rubra sp. nov., and Geothrix limicola sp. nov., six novel members of Acidobacteriota isolated from soils.</title>
        <authorList>
            <person name="Weisberg A.J."/>
            <person name="Pearce E."/>
            <person name="Kramer C.G."/>
            <person name="Chang J.H."/>
            <person name="Clarke C.R."/>
        </authorList>
    </citation>
    <scope>NUCLEOTIDE SEQUENCE</scope>
    <source>
        <strain evidence="4 5">NB05-1H</strain>
        <strain evidence="3">NRRL_B-16521</strain>
    </source>
</reference>
<dbReference type="Gene3D" id="3.40.50.720">
    <property type="entry name" value="NAD(P)-binding Rossmann-like Domain"/>
    <property type="match status" value="1"/>
</dbReference>
<protein>
    <submittedName>
        <fullName evidence="3">SDR family oxidoreductase</fullName>
    </submittedName>
</protein>
<gene>
    <name evidence="3" type="ORF">PV399_47270</name>
    <name evidence="4" type="ORF">PV666_22305</name>
</gene>
<sequence length="256" mass="27170">MPAIERVLVVGATGRTGRHVVTAATARGLTPVALARDESRARKVLPAGTEIVTGDLTAPDTLVKAVADIGAVIFVHGSDDDSRPESFERTDYGGVANVLTALGDRRPRIVLQTTIFVTRRDHHFNDSGHALDWKRRSERLVRLSGAPYTVVRPGWLDAGEGGAHLRIEQGDTGEAGIGRDVLGALLVEALLDDTALGRTFEVFSGPGPATTDFTALFTEAAPDEPGALDAVEDSPGMPLADEPARVRDDLAHLRTS</sequence>
<dbReference type="InterPro" id="IPR036291">
    <property type="entry name" value="NAD(P)-bd_dom_sf"/>
</dbReference>
<keyword evidence="5" id="KW-1185">Reference proteome</keyword>
<evidence type="ECO:0000313" key="3">
    <source>
        <dbReference type="EMBL" id="MDX2967246.1"/>
    </source>
</evidence>
<evidence type="ECO:0000313" key="4">
    <source>
        <dbReference type="EMBL" id="MDX3020601.1"/>
    </source>
</evidence>
<dbReference type="PANTHER" id="PTHR15020:SF11">
    <property type="entry name" value="OS06G0360300 PROTEIN"/>
    <property type="match status" value="1"/>
</dbReference>
<dbReference type="SUPFAM" id="SSF51735">
    <property type="entry name" value="NAD(P)-binding Rossmann-fold domains"/>
    <property type="match status" value="1"/>
</dbReference>
<dbReference type="EMBL" id="JARAWP010000013">
    <property type="protein sequence ID" value="MDX3020601.1"/>
    <property type="molecule type" value="Genomic_DNA"/>
</dbReference>
<dbReference type="Proteomes" id="UP001282288">
    <property type="component" value="Unassembled WGS sequence"/>
</dbReference>
<evidence type="ECO:0000313" key="5">
    <source>
        <dbReference type="Proteomes" id="UP001272987"/>
    </source>
</evidence>
<feature type="region of interest" description="Disordered" evidence="1">
    <location>
        <begin position="222"/>
        <end position="256"/>
    </location>
</feature>
<accession>A0AAP6BM54</accession>
<evidence type="ECO:0000313" key="6">
    <source>
        <dbReference type="Proteomes" id="UP001282288"/>
    </source>
</evidence>
<dbReference type="AlphaFoldDB" id="A0AAP6BM54"/>
<evidence type="ECO:0000259" key="2">
    <source>
        <dbReference type="Pfam" id="PF13460"/>
    </source>
</evidence>
<dbReference type="RefSeq" id="WP_029183714.1">
    <property type="nucleotide sequence ID" value="NZ_BCMK01000036.1"/>
</dbReference>
<proteinExistence type="predicted"/>
<feature type="compositionally biased region" description="Basic and acidic residues" evidence="1">
    <location>
        <begin position="242"/>
        <end position="256"/>
    </location>
</feature>
<dbReference type="Pfam" id="PF13460">
    <property type="entry name" value="NAD_binding_10"/>
    <property type="match status" value="1"/>
</dbReference>
<comment type="caution">
    <text evidence="3">The sequence shown here is derived from an EMBL/GenBank/DDBJ whole genome shotgun (WGS) entry which is preliminary data.</text>
</comment>
<dbReference type="PANTHER" id="PTHR15020">
    <property type="entry name" value="FLAVIN REDUCTASE-RELATED"/>
    <property type="match status" value="1"/>
</dbReference>
<dbReference type="EMBL" id="JARAWC010000090">
    <property type="protein sequence ID" value="MDX2967246.1"/>
    <property type="molecule type" value="Genomic_DNA"/>
</dbReference>
<dbReference type="CDD" id="cd05243">
    <property type="entry name" value="SDR_a5"/>
    <property type="match status" value="1"/>
</dbReference>
<dbReference type="InterPro" id="IPR016040">
    <property type="entry name" value="NAD(P)-bd_dom"/>
</dbReference>